<dbReference type="InterPro" id="IPR050235">
    <property type="entry name" value="CK1_Ser-Thr_kinase"/>
</dbReference>
<feature type="region of interest" description="Disordered" evidence="2">
    <location>
        <begin position="323"/>
        <end position="357"/>
    </location>
</feature>
<feature type="binding site" evidence="1">
    <location>
        <position position="63"/>
    </location>
    <ligand>
        <name>ATP</name>
        <dbReference type="ChEBI" id="CHEBI:30616"/>
    </ligand>
</feature>
<dbReference type="EMBL" id="WUAV01000001">
    <property type="protein sequence ID" value="KAF1771248.1"/>
    <property type="molecule type" value="Genomic_DNA"/>
</dbReference>
<dbReference type="Gene3D" id="1.10.510.10">
    <property type="entry name" value="Transferase(Phosphotransferase) domain 1"/>
    <property type="match status" value="1"/>
</dbReference>
<organism evidence="4 5">
    <name type="scientific">Caenorhabditis remanei</name>
    <name type="common">Caenorhabditis vulgaris</name>
    <dbReference type="NCBI Taxonomy" id="31234"/>
    <lineage>
        <taxon>Eukaryota</taxon>
        <taxon>Metazoa</taxon>
        <taxon>Ecdysozoa</taxon>
        <taxon>Nematoda</taxon>
        <taxon>Chromadorea</taxon>
        <taxon>Rhabditida</taxon>
        <taxon>Rhabditina</taxon>
        <taxon>Rhabditomorpha</taxon>
        <taxon>Rhabditoidea</taxon>
        <taxon>Rhabditidae</taxon>
        <taxon>Peloderinae</taxon>
        <taxon>Caenorhabditis</taxon>
    </lineage>
</organism>
<dbReference type="GeneID" id="78773499"/>
<keyword evidence="1" id="KW-0547">Nucleotide-binding</keyword>
<accession>A0A6A5HTI0</accession>
<dbReference type="CTD" id="78773499"/>
<proteinExistence type="predicted"/>
<dbReference type="GO" id="GO:0005524">
    <property type="term" value="F:ATP binding"/>
    <property type="evidence" value="ECO:0007669"/>
    <property type="project" value="UniProtKB-UniRule"/>
</dbReference>
<dbReference type="InterPro" id="IPR017441">
    <property type="entry name" value="Protein_kinase_ATP_BS"/>
</dbReference>
<dbReference type="SMART" id="SM00220">
    <property type="entry name" value="S_TKc"/>
    <property type="match status" value="1"/>
</dbReference>
<evidence type="ECO:0000313" key="4">
    <source>
        <dbReference type="EMBL" id="KAF1771248.1"/>
    </source>
</evidence>
<protein>
    <recommendedName>
        <fullName evidence="3">Protein kinase domain-containing protein</fullName>
    </recommendedName>
</protein>
<evidence type="ECO:0000256" key="2">
    <source>
        <dbReference type="SAM" id="MobiDB-lite"/>
    </source>
</evidence>
<comment type="caution">
    <text evidence="4">The sequence shown here is derived from an EMBL/GenBank/DDBJ whole genome shotgun (WGS) entry which is preliminary data.</text>
</comment>
<dbReference type="KEGG" id="crq:GCK72_003074"/>
<feature type="domain" description="Protein kinase" evidence="3">
    <location>
        <begin position="34"/>
        <end position="357"/>
    </location>
</feature>
<dbReference type="InterPro" id="IPR000719">
    <property type="entry name" value="Prot_kinase_dom"/>
</dbReference>
<dbReference type="Proteomes" id="UP000483820">
    <property type="component" value="Chromosome I"/>
</dbReference>
<dbReference type="GO" id="GO:0004672">
    <property type="term" value="F:protein kinase activity"/>
    <property type="evidence" value="ECO:0007669"/>
    <property type="project" value="InterPro"/>
</dbReference>
<name>A0A6A5HTI0_CAERE</name>
<dbReference type="PROSITE" id="PS00107">
    <property type="entry name" value="PROTEIN_KINASE_ATP"/>
    <property type="match status" value="1"/>
</dbReference>
<evidence type="ECO:0000256" key="1">
    <source>
        <dbReference type="PROSITE-ProRule" id="PRU10141"/>
    </source>
</evidence>
<dbReference type="AlphaFoldDB" id="A0A6A5HTI0"/>
<dbReference type="RefSeq" id="XP_053592440.1">
    <property type="nucleotide sequence ID" value="XM_053723795.1"/>
</dbReference>
<sequence length="357" mass="41191">MDDDDFDRVERQTEEIEISIGEEVRDSKKSGKIWRVEEKLGEGGFGSVYRVTGKDDKREAAMKIQKGNLDPSFVFEREVMIRMQKESTAPKLYDDGNYKSFSFIVMSLLGSDLEKIYEKMDRNLSKSTVLMISVRTLSAVKQLHEIGFLHRDLKPSNFAVDVRPNCGNICLLDYGLARCYAKKDEKGGWWIRRPRDRVTFRGNLRYCSIKMHRNLETGRNEDLENRPNYENIFCTLCEILKESKGTMNGEIEYEKFRIAATKGNTIDRKVCGSKKESNEKILEDLKQEFRKVVIPGGYQHVLPNSIDFYGLLRNKEIRKVVDNENGEKKHEKDGENGKNEARLKLKKKKGGGAKGNY</sequence>
<feature type="compositionally biased region" description="Basic and acidic residues" evidence="2">
    <location>
        <begin position="323"/>
        <end position="343"/>
    </location>
</feature>
<gene>
    <name evidence="4" type="ORF">GCK72_003074</name>
</gene>
<evidence type="ECO:0000259" key="3">
    <source>
        <dbReference type="PROSITE" id="PS50011"/>
    </source>
</evidence>
<dbReference type="InterPro" id="IPR011009">
    <property type="entry name" value="Kinase-like_dom_sf"/>
</dbReference>
<keyword evidence="1" id="KW-0067">ATP-binding</keyword>
<dbReference type="SUPFAM" id="SSF56112">
    <property type="entry name" value="Protein kinase-like (PK-like)"/>
    <property type="match status" value="1"/>
</dbReference>
<dbReference type="PROSITE" id="PS50011">
    <property type="entry name" value="PROTEIN_KINASE_DOM"/>
    <property type="match status" value="1"/>
</dbReference>
<dbReference type="PANTHER" id="PTHR11909">
    <property type="entry name" value="CASEIN KINASE-RELATED"/>
    <property type="match status" value="1"/>
</dbReference>
<dbReference type="Pfam" id="PF00069">
    <property type="entry name" value="Pkinase"/>
    <property type="match status" value="1"/>
</dbReference>
<reference evidence="4 5" key="1">
    <citation type="submission" date="2019-12" db="EMBL/GenBank/DDBJ databases">
        <title>Chromosome-level assembly of the Caenorhabditis remanei genome.</title>
        <authorList>
            <person name="Teterina A.A."/>
            <person name="Willis J.H."/>
            <person name="Phillips P.C."/>
        </authorList>
    </citation>
    <scope>NUCLEOTIDE SEQUENCE [LARGE SCALE GENOMIC DNA]</scope>
    <source>
        <strain evidence="4 5">PX506</strain>
        <tissue evidence="4">Whole organism</tissue>
    </source>
</reference>
<evidence type="ECO:0000313" key="5">
    <source>
        <dbReference type="Proteomes" id="UP000483820"/>
    </source>
</evidence>